<dbReference type="Ensembl" id="ENSLCAT00010045866.1">
    <property type="protein sequence ID" value="ENSLCAP00010044762.1"/>
    <property type="gene ID" value="ENSLCAG00010020804.1"/>
</dbReference>
<dbReference type="InParanoid" id="A0A4W6F258"/>
<evidence type="ECO:0000313" key="3">
    <source>
        <dbReference type="Ensembl" id="ENSLCAP00010044762.1"/>
    </source>
</evidence>
<evidence type="ECO:0000256" key="2">
    <source>
        <dbReference type="SAM" id="MobiDB-lite"/>
    </source>
</evidence>
<dbReference type="PANTHER" id="PTHR16155:SF18">
    <property type="entry name" value="STERILE ALPHA MOTIF DOMAIN-CONTAINING PROTEIN 9-LIKE"/>
    <property type="match status" value="1"/>
</dbReference>
<keyword evidence="4" id="KW-1185">Reference proteome</keyword>
<evidence type="ECO:0000256" key="1">
    <source>
        <dbReference type="SAM" id="Coils"/>
    </source>
</evidence>
<dbReference type="STRING" id="8187.ENSLCAP00010044762"/>
<reference evidence="3" key="3">
    <citation type="submission" date="2025-09" db="UniProtKB">
        <authorList>
            <consortium name="Ensembl"/>
        </authorList>
    </citation>
    <scope>IDENTIFICATION</scope>
</reference>
<organism evidence="3 4">
    <name type="scientific">Lates calcarifer</name>
    <name type="common">Barramundi</name>
    <name type="synonym">Holocentrus calcarifer</name>
    <dbReference type="NCBI Taxonomy" id="8187"/>
    <lineage>
        <taxon>Eukaryota</taxon>
        <taxon>Metazoa</taxon>
        <taxon>Chordata</taxon>
        <taxon>Craniata</taxon>
        <taxon>Vertebrata</taxon>
        <taxon>Euteleostomi</taxon>
        <taxon>Actinopterygii</taxon>
        <taxon>Neopterygii</taxon>
        <taxon>Teleostei</taxon>
        <taxon>Neoteleostei</taxon>
        <taxon>Acanthomorphata</taxon>
        <taxon>Carangaria</taxon>
        <taxon>Carangaria incertae sedis</taxon>
        <taxon>Centropomidae</taxon>
        <taxon>Lates</taxon>
    </lineage>
</organism>
<sequence>MANGPVLSTASGGKVYVGSETRDSLSILDVLYANQFEGVYFDPIGFEQTEEDFYRGAPPKWLNFHISEQAKSNSTQTPLVERDGYYKLVQQIRQRSQSPGISTVKLFHQQGCGGTTLAMQVLWDLRKRFRCAVLTGSTSDITNVAKEVVHLFTAGSQGHQNTVLLLLNDEEILENLQDSIMMTMAEQEIVTQKHMPVVILLCCVRKEAVLQSDHVVLKRALSETEKQKFNEKKEELSRRYSDKYQEFHGFNIIQTNFSQAYVRQACMVFSEVRRANRPLKNQLAAFLSLLSAYVPDSYLLESQCLDFFKHDDSIHGHLSLEDRMQPFSHLIITYQQDKTSERRVRMAHPMIAQCCTELMAEAGVTRSDTARNLLTCLCRAEFPPYLLGFVKDMLTKREIKEQDPTSSTKTKEDKEWFSRLILDIQDTEDNAQSASVLKLASNKFDENPFFPQALARFYYLKLKDFNRAEMWANKAKKRDPQNSFVADTLGQVYKKHLNYLNHLRDKEVPPKPRKILQLAMKAIEAFKHEDELAENECGPDMKGEGMTKVSHVFNTSGQFGYLQVCSLLHDLLVRQNQTWRKVLTKDVSMGSVLDSLGDNKLFRFHDLINNLRDDVKEKCDFLNAFLTYSKPDMQKENQSFFREDVSSCYMKYMNHPLPDLVMEIMNKFEDEMGESVSLRDPETPEPYTVDTNFNLMQLTVKMNKFYECAYAKYFRPRYIRPLFYLGKDKAASRIIPTKLEHFLLENEDATVDLINNMMSKDKIFRDLRLQENLLKFHGVVKKYSLFTTIGGMEIKVKAHKRDSLWFPREVSFYLGFTIRGLLAFGIQTKPSENRPPKRCASCGSDMAESKTDSCKWTAATPKRTTLNHAPTYR</sequence>
<feature type="region of interest" description="Disordered" evidence="2">
    <location>
        <begin position="831"/>
        <end position="852"/>
    </location>
</feature>
<dbReference type="GeneTree" id="ENSGT00390000013973"/>
<protein>
    <submittedName>
        <fullName evidence="3">Uncharacterized protein</fullName>
    </submittedName>
</protein>
<dbReference type="GO" id="GO:0005737">
    <property type="term" value="C:cytoplasm"/>
    <property type="evidence" value="ECO:0007669"/>
    <property type="project" value="TreeGrafter"/>
</dbReference>
<feature type="coiled-coil region" evidence="1">
    <location>
        <begin position="219"/>
        <end position="246"/>
    </location>
</feature>
<dbReference type="Proteomes" id="UP000314980">
    <property type="component" value="Unassembled WGS sequence"/>
</dbReference>
<reference evidence="3" key="2">
    <citation type="submission" date="2025-08" db="UniProtKB">
        <authorList>
            <consortium name="Ensembl"/>
        </authorList>
    </citation>
    <scope>IDENTIFICATION</scope>
</reference>
<reference evidence="4" key="1">
    <citation type="submission" date="2015-09" db="EMBL/GenBank/DDBJ databases">
        <authorList>
            <person name="Sai Rama Sridatta P."/>
        </authorList>
    </citation>
    <scope>NUCLEOTIDE SEQUENCE [LARGE SCALE GENOMIC DNA]</scope>
</reference>
<dbReference type="Gene3D" id="1.25.40.10">
    <property type="entry name" value="Tetratricopeptide repeat domain"/>
    <property type="match status" value="1"/>
</dbReference>
<proteinExistence type="predicted"/>
<name>A0A4W6F258_LATCA</name>
<keyword evidence="1" id="KW-0175">Coiled coil</keyword>
<dbReference type="InterPro" id="IPR011990">
    <property type="entry name" value="TPR-like_helical_dom_sf"/>
</dbReference>
<dbReference type="PANTHER" id="PTHR16155">
    <property type="entry name" value="DED DOMAIN-CONTAINING PROTEIN"/>
    <property type="match status" value="1"/>
</dbReference>
<accession>A0A4W6F258</accession>
<evidence type="ECO:0000313" key="4">
    <source>
        <dbReference type="Proteomes" id="UP000314980"/>
    </source>
</evidence>
<dbReference type="AlphaFoldDB" id="A0A4W6F258"/>